<feature type="compositionally biased region" description="Acidic residues" evidence="8">
    <location>
        <begin position="411"/>
        <end position="420"/>
    </location>
</feature>
<feature type="signal peptide" evidence="9">
    <location>
        <begin position="1"/>
        <end position="28"/>
    </location>
</feature>
<dbReference type="EMBL" id="SRYR01000003">
    <property type="protein sequence ID" value="TGY42428.1"/>
    <property type="molecule type" value="Genomic_DNA"/>
</dbReference>
<dbReference type="Gene3D" id="3.80.10.10">
    <property type="entry name" value="Ribonuclease Inhibitor"/>
    <property type="match status" value="2"/>
</dbReference>
<dbReference type="OrthoDB" id="1910526at2"/>
<evidence type="ECO:0000256" key="1">
    <source>
        <dbReference type="ARBA" id="ARBA00009432"/>
    </source>
</evidence>
<dbReference type="InterPro" id="IPR003591">
    <property type="entry name" value="Leu-rich_rpt_typical-subtyp"/>
</dbReference>
<evidence type="ECO:0000313" key="11">
    <source>
        <dbReference type="EMBL" id="TGY42428.1"/>
    </source>
</evidence>
<dbReference type="Proteomes" id="UP000306888">
    <property type="component" value="Unassembled WGS sequence"/>
</dbReference>
<dbReference type="NCBIfam" id="TIGR01167">
    <property type="entry name" value="LPXTG_anchor"/>
    <property type="match status" value="1"/>
</dbReference>
<dbReference type="SUPFAM" id="SSF52058">
    <property type="entry name" value="L domain-like"/>
    <property type="match status" value="1"/>
</dbReference>
<feature type="chain" id="PRO_5039122587" evidence="9">
    <location>
        <begin position="29"/>
        <end position="460"/>
    </location>
</feature>
<gene>
    <name evidence="11" type="ORF">E5347_09415</name>
</gene>
<evidence type="ECO:0000313" key="12">
    <source>
        <dbReference type="Proteomes" id="UP000306888"/>
    </source>
</evidence>
<dbReference type="PANTHER" id="PTHR46652">
    <property type="entry name" value="LEUCINE-RICH REPEAT AND IQ DOMAIN-CONTAINING PROTEIN 1-RELATED"/>
    <property type="match status" value="1"/>
</dbReference>
<name>A0A4S2DJN5_9CLOT</name>
<evidence type="ECO:0000256" key="8">
    <source>
        <dbReference type="SAM" id="MobiDB-lite"/>
    </source>
</evidence>
<comment type="caution">
    <text evidence="11">The sequence shown here is derived from an EMBL/GenBank/DDBJ whole genome shotgun (WGS) entry which is preliminary data.</text>
</comment>
<dbReference type="InterPro" id="IPR014755">
    <property type="entry name" value="Cu-Rt/internalin_Ig-like"/>
</dbReference>
<keyword evidence="3" id="KW-0964">Secreted</keyword>
<evidence type="ECO:0000256" key="2">
    <source>
        <dbReference type="ARBA" id="ARBA00022512"/>
    </source>
</evidence>
<evidence type="ECO:0000256" key="9">
    <source>
        <dbReference type="SAM" id="SignalP"/>
    </source>
</evidence>
<dbReference type="Pfam" id="PF08191">
    <property type="entry name" value="LRR_adjacent"/>
    <property type="match status" value="1"/>
</dbReference>
<dbReference type="PROSITE" id="PS51450">
    <property type="entry name" value="LRR"/>
    <property type="match status" value="8"/>
</dbReference>
<dbReference type="AlphaFoldDB" id="A0A4S2DJN5"/>
<dbReference type="Pfam" id="PF12799">
    <property type="entry name" value="LRR_4"/>
    <property type="match status" value="2"/>
</dbReference>
<keyword evidence="12" id="KW-1185">Reference proteome</keyword>
<dbReference type="InterPro" id="IPR025875">
    <property type="entry name" value="Leu-rich_rpt_4"/>
</dbReference>
<organism evidence="11 12">
    <name type="scientific">Clostridium sartagoforme</name>
    <dbReference type="NCBI Taxonomy" id="84031"/>
    <lineage>
        <taxon>Bacteria</taxon>
        <taxon>Bacillati</taxon>
        <taxon>Bacillota</taxon>
        <taxon>Clostridia</taxon>
        <taxon>Eubacteriales</taxon>
        <taxon>Clostridiaceae</taxon>
        <taxon>Clostridium</taxon>
    </lineage>
</organism>
<dbReference type="Pfam" id="PF13516">
    <property type="entry name" value="LRR_6"/>
    <property type="match status" value="1"/>
</dbReference>
<keyword evidence="6" id="KW-0677">Repeat</keyword>
<reference evidence="11 12" key="1">
    <citation type="submission" date="2019-04" db="EMBL/GenBank/DDBJ databases">
        <title>Microbes associate with the intestines of laboratory mice.</title>
        <authorList>
            <person name="Navarre W."/>
            <person name="Wong E."/>
            <person name="Huang K."/>
            <person name="Tropini C."/>
            <person name="Ng K."/>
            <person name="Yu B."/>
        </authorList>
    </citation>
    <scope>NUCLEOTIDE SEQUENCE [LARGE SCALE GENOMIC DNA]</scope>
    <source>
        <strain evidence="11 12">NM50_B9-20</strain>
    </source>
</reference>
<evidence type="ECO:0000259" key="10">
    <source>
        <dbReference type="PROSITE" id="PS50847"/>
    </source>
</evidence>
<proteinExistence type="inferred from homology"/>
<dbReference type="InterPro" id="IPR012569">
    <property type="entry name" value="Inl_IR"/>
</dbReference>
<dbReference type="Gene3D" id="2.60.40.1220">
    <property type="match status" value="1"/>
</dbReference>
<evidence type="ECO:0000256" key="5">
    <source>
        <dbReference type="ARBA" id="ARBA00022729"/>
    </source>
</evidence>
<dbReference type="PROSITE" id="PS50847">
    <property type="entry name" value="GRAM_POS_ANCHORING"/>
    <property type="match status" value="1"/>
</dbReference>
<keyword evidence="2" id="KW-0134">Cell wall</keyword>
<dbReference type="InterPro" id="IPR019931">
    <property type="entry name" value="LPXTG_anchor"/>
</dbReference>
<protein>
    <submittedName>
        <fullName evidence="11">LPXTG cell wall anchor domain-containing protein</fullName>
    </submittedName>
</protein>
<keyword evidence="4" id="KW-0433">Leucine-rich repeat</keyword>
<evidence type="ECO:0000256" key="6">
    <source>
        <dbReference type="ARBA" id="ARBA00022737"/>
    </source>
</evidence>
<evidence type="ECO:0000256" key="4">
    <source>
        <dbReference type="ARBA" id="ARBA00022614"/>
    </source>
</evidence>
<dbReference type="InterPro" id="IPR001611">
    <property type="entry name" value="Leu-rich_rpt"/>
</dbReference>
<sequence length="460" mass="51702">MKEVFFMNMYKKYALILSVLMISQVSSPAVNVLADENNTSQSYQNETSNEKTSESIEVLQKQNEIVNIPDANLKKVLNKVLNQSENDDITLEQLENITEINAVNSGISSIEGLQYCKNLKYLELMHNRIRDFKPIENLSNLEGLDVAGNRISDLKVFKNLKNLKFLDVSRNSITKIEGLEELSNLEQLFLDNNQIAIIEGLETLTNLNRLILSNNGIYFIEGLEKLSNLEYLYLRDNEINHIENISHLSKLRLLDLSNNHVAEVQGLEELTNLEYLYLTKNRIDKIEGLEGLTKLGDFDISDQEIYLFSLEAKDSSLEIDNVLVSLNGEVIKPSEISGGGNYNSETNKIKWDNILKNGFENYSFVKDIEIGNANGIFSGIVLQPITYTNFNEGNTDTDNNKENDVDKEDGNDILESENDALDSKDSNTTTTLPATGQESSLPLLSLALLSGGAVLVRKKR</sequence>
<feature type="domain" description="Gram-positive cocci surface proteins LPxTG" evidence="10">
    <location>
        <begin position="432"/>
        <end position="460"/>
    </location>
</feature>
<dbReference type="PANTHER" id="PTHR46652:SF3">
    <property type="entry name" value="LEUCINE-RICH REPEAT-CONTAINING PROTEIN 9"/>
    <property type="match status" value="1"/>
</dbReference>
<dbReference type="Pfam" id="PF13855">
    <property type="entry name" value="LRR_8"/>
    <property type="match status" value="1"/>
</dbReference>
<feature type="compositionally biased region" description="Basic and acidic residues" evidence="8">
    <location>
        <begin position="398"/>
        <end position="410"/>
    </location>
</feature>
<feature type="compositionally biased region" description="Polar residues" evidence="8">
    <location>
        <begin position="426"/>
        <end position="436"/>
    </location>
</feature>
<dbReference type="SMART" id="SM00369">
    <property type="entry name" value="LRR_TYP"/>
    <property type="match status" value="6"/>
</dbReference>
<evidence type="ECO:0000256" key="3">
    <source>
        <dbReference type="ARBA" id="ARBA00022525"/>
    </source>
</evidence>
<dbReference type="SMART" id="SM00365">
    <property type="entry name" value="LRR_SD22"/>
    <property type="match status" value="9"/>
</dbReference>
<dbReference type="InterPro" id="IPR050836">
    <property type="entry name" value="SDS22/Internalin_LRR"/>
</dbReference>
<comment type="similarity">
    <text evidence="1">Belongs to the internalin family.</text>
</comment>
<keyword evidence="5 9" id="KW-0732">Signal</keyword>
<feature type="region of interest" description="Disordered" evidence="8">
    <location>
        <begin position="392"/>
        <end position="436"/>
    </location>
</feature>
<dbReference type="InterPro" id="IPR014756">
    <property type="entry name" value="Ig_E-set"/>
</dbReference>
<accession>A0A4S2DJN5</accession>
<dbReference type="SUPFAM" id="SSF81296">
    <property type="entry name" value="E set domains"/>
    <property type="match status" value="1"/>
</dbReference>
<evidence type="ECO:0000256" key="7">
    <source>
        <dbReference type="ARBA" id="ARBA00023088"/>
    </source>
</evidence>
<dbReference type="InterPro" id="IPR032675">
    <property type="entry name" value="LRR_dom_sf"/>
</dbReference>
<keyword evidence="7" id="KW-0572">Peptidoglycan-anchor</keyword>